<dbReference type="Gene3D" id="3.30.1330.10">
    <property type="entry name" value="PurM-like, N-terminal domain"/>
    <property type="match status" value="1"/>
</dbReference>
<dbReference type="SUPFAM" id="SSF55326">
    <property type="entry name" value="PurM N-terminal domain-like"/>
    <property type="match status" value="1"/>
</dbReference>
<dbReference type="EMBL" id="BSOH01000020">
    <property type="protein sequence ID" value="GLR18408.1"/>
    <property type="molecule type" value="Genomic_DNA"/>
</dbReference>
<dbReference type="GO" id="GO:0046084">
    <property type="term" value="P:adenine biosynthetic process"/>
    <property type="evidence" value="ECO:0007669"/>
    <property type="project" value="TreeGrafter"/>
</dbReference>
<dbReference type="InterPro" id="IPR016188">
    <property type="entry name" value="PurM-like_N"/>
</dbReference>
<evidence type="ECO:0000256" key="3">
    <source>
        <dbReference type="ARBA" id="ARBA00013047"/>
    </source>
</evidence>
<dbReference type="RefSeq" id="WP_235293773.1">
    <property type="nucleotide sequence ID" value="NZ_BSOH01000020.1"/>
</dbReference>
<evidence type="ECO:0000256" key="5">
    <source>
        <dbReference type="ARBA" id="ARBA00022598"/>
    </source>
</evidence>
<dbReference type="InterPro" id="IPR004733">
    <property type="entry name" value="PurM_cligase"/>
</dbReference>
<evidence type="ECO:0000313" key="14">
    <source>
        <dbReference type="EMBL" id="GLR18408.1"/>
    </source>
</evidence>
<gene>
    <name evidence="14" type="ORF">GCM10007940_30240</name>
</gene>
<evidence type="ECO:0000256" key="7">
    <source>
        <dbReference type="ARBA" id="ARBA00022840"/>
    </source>
</evidence>
<evidence type="ECO:0000256" key="1">
    <source>
        <dbReference type="ARBA" id="ARBA00004686"/>
    </source>
</evidence>
<evidence type="ECO:0000256" key="8">
    <source>
        <dbReference type="ARBA" id="ARBA00031908"/>
    </source>
</evidence>
<comment type="caution">
    <text evidence="14">The sequence shown here is derived from an EMBL/GenBank/DDBJ whole genome shotgun (WGS) entry which is preliminary data.</text>
</comment>
<proteinExistence type="inferred from homology"/>
<dbReference type="InterPro" id="IPR036676">
    <property type="entry name" value="PurM-like_C_sf"/>
</dbReference>
<dbReference type="GO" id="GO:0005829">
    <property type="term" value="C:cytosol"/>
    <property type="evidence" value="ECO:0007669"/>
    <property type="project" value="TreeGrafter"/>
</dbReference>
<evidence type="ECO:0000256" key="2">
    <source>
        <dbReference type="ARBA" id="ARBA00010280"/>
    </source>
</evidence>
<dbReference type="GO" id="GO:0004637">
    <property type="term" value="F:phosphoribosylamine-glycine ligase activity"/>
    <property type="evidence" value="ECO:0007669"/>
    <property type="project" value="TreeGrafter"/>
</dbReference>
<dbReference type="EC" id="6.3.3.1" evidence="3"/>
<dbReference type="PANTHER" id="PTHR10520:SF12">
    <property type="entry name" value="TRIFUNCTIONAL PURINE BIOSYNTHETIC PROTEIN ADENOSINE-3"/>
    <property type="match status" value="1"/>
</dbReference>
<keyword evidence="7" id="KW-0067">ATP-binding</keyword>
<dbReference type="GO" id="GO:0006189">
    <property type="term" value="P:'de novo' IMP biosynthetic process"/>
    <property type="evidence" value="ECO:0007669"/>
    <property type="project" value="InterPro"/>
</dbReference>
<dbReference type="GO" id="GO:0005524">
    <property type="term" value="F:ATP binding"/>
    <property type="evidence" value="ECO:0007669"/>
    <property type="project" value="UniProtKB-KW"/>
</dbReference>
<dbReference type="Proteomes" id="UP001156666">
    <property type="component" value="Unassembled WGS sequence"/>
</dbReference>
<accession>A0AA37SUK2</accession>
<name>A0AA37SUK2_9BACT</name>
<evidence type="ECO:0000313" key="15">
    <source>
        <dbReference type="Proteomes" id="UP001156666"/>
    </source>
</evidence>
<evidence type="ECO:0000256" key="4">
    <source>
        <dbReference type="ARBA" id="ARBA00020367"/>
    </source>
</evidence>
<dbReference type="SUPFAM" id="SSF56042">
    <property type="entry name" value="PurM C-terminal domain-like"/>
    <property type="match status" value="1"/>
</dbReference>
<evidence type="ECO:0000256" key="10">
    <source>
        <dbReference type="ARBA" id="ARBA00033093"/>
    </source>
</evidence>
<dbReference type="Pfam" id="PF02769">
    <property type="entry name" value="AIRS_C"/>
    <property type="match status" value="1"/>
</dbReference>
<organism evidence="14 15">
    <name type="scientific">Portibacter lacus</name>
    <dbReference type="NCBI Taxonomy" id="1099794"/>
    <lineage>
        <taxon>Bacteria</taxon>
        <taxon>Pseudomonadati</taxon>
        <taxon>Bacteroidota</taxon>
        <taxon>Saprospiria</taxon>
        <taxon>Saprospirales</taxon>
        <taxon>Haliscomenobacteraceae</taxon>
        <taxon>Portibacter</taxon>
    </lineage>
</organism>
<evidence type="ECO:0000259" key="13">
    <source>
        <dbReference type="Pfam" id="PF02769"/>
    </source>
</evidence>
<comment type="pathway">
    <text evidence="1">Purine metabolism; IMP biosynthesis via de novo pathway; 5-amino-1-(5-phospho-D-ribosyl)imidazole from N(2)-formyl-N(1)-(5-phospho-D-ribosyl)glycinamide: step 2/2.</text>
</comment>
<dbReference type="Pfam" id="PF00586">
    <property type="entry name" value="AIRS"/>
    <property type="match status" value="1"/>
</dbReference>
<reference evidence="14" key="2">
    <citation type="submission" date="2023-01" db="EMBL/GenBank/DDBJ databases">
        <title>Draft genome sequence of Portibacter lacus strain NBRC 108769.</title>
        <authorList>
            <person name="Sun Q."/>
            <person name="Mori K."/>
        </authorList>
    </citation>
    <scope>NUCLEOTIDE SEQUENCE</scope>
    <source>
        <strain evidence="14">NBRC 108769</strain>
    </source>
</reference>
<dbReference type="GO" id="GO:0004641">
    <property type="term" value="F:phosphoribosylformylglycinamidine cyclo-ligase activity"/>
    <property type="evidence" value="ECO:0007669"/>
    <property type="project" value="UniProtKB-EC"/>
</dbReference>
<comment type="catalytic activity">
    <reaction evidence="11">
        <text>2-formamido-N(1)-(5-O-phospho-beta-D-ribosyl)acetamidine + ATP = 5-amino-1-(5-phospho-beta-D-ribosyl)imidazole + ADP + phosphate + H(+)</text>
        <dbReference type="Rhea" id="RHEA:23032"/>
        <dbReference type="ChEBI" id="CHEBI:15378"/>
        <dbReference type="ChEBI" id="CHEBI:30616"/>
        <dbReference type="ChEBI" id="CHEBI:43474"/>
        <dbReference type="ChEBI" id="CHEBI:137981"/>
        <dbReference type="ChEBI" id="CHEBI:147287"/>
        <dbReference type="ChEBI" id="CHEBI:456216"/>
        <dbReference type="EC" id="6.3.3.1"/>
    </reaction>
</comment>
<feature type="domain" description="PurM-like N-terminal" evidence="12">
    <location>
        <begin position="46"/>
        <end position="168"/>
    </location>
</feature>
<sequence length="391" mass="43220">MSDDLKYGLRGVSASKDEVHVAIEGLDKGLFDLAFCKILPDFAGNDDAYCNIMHADTAGTKPSLAYAYWKETGDLSVWKGIAQDALIMNLDDMACVGCVDNMIISSTIGRNKNLITGEVITAIIQGTKQLLEEYAELGIHIHHAGGETADVGDIVRTADVGFTAFGRMKRSDLIINDIQEGDVIVAFASDGQCTYEDSYNGGMGSNGLTSARHDVLDKIYRKKYPDTYDANIPESLIYAGSKLLTDTLNIEGEEIPVGKLILSPTRTYIPLIQQFMRYKDQINGMIHCTGGAQTKVLKFIKGKKIVKNNMFETPPLFKMIQAESGTSWKEMYQVFNMGHRLEVYTNKDTALEMIEIGASFNIKGQIIGHVESSEFNEVEIQSQYGTFNYSE</sequence>
<feature type="domain" description="PurM-like C-terminal" evidence="13">
    <location>
        <begin position="181"/>
        <end position="375"/>
    </location>
</feature>
<keyword evidence="6" id="KW-0547">Nucleotide-binding</keyword>
<evidence type="ECO:0000256" key="9">
    <source>
        <dbReference type="ARBA" id="ARBA00032931"/>
    </source>
</evidence>
<evidence type="ECO:0000256" key="6">
    <source>
        <dbReference type="ARBA" id="ARBA00022741"/>
    </source>
</evidence>
<dbReference type="InterPro" id="IPR010918">
    <property type="entry name" value="PurM-like_C_dom"/>
</dbReference>
<evidence type="ECO:0000259" key="12">
    <source>
        <dbReference type="Pfam" id="PF00586"/>
    </source>
</evidence>
<reference evidence="14" key="1">
    <citation type="journal article" date="2014" name="Int. J. Syst. Evol. Microbiol.">
        <title>Complete genome sequence of Corynebacterium casei LMG S-19264T (=DSM 44701T), isolated from a smear-ripened cheese.</title>
        <authorList>
            <consortium name="US DOE Joint Genome Institute (JGI-PGF)"/>
            <person name="Walter F."/>
            <person name="Albersmeier A."/>
            <person name="Kalinowski J."/>
            <person name="Ruckert C."/>
        </authorList>
    </citation>
    <scope>NUCLEOTIDE SEQUENCE</scope>
    <source>
        <strain evidence="14">NBRC 108769</strain>
    </source>
</reference>
<dbReference type="AlphaFoldDB" id="A0AA37SUK2"/>
<evidence type="ECO:0000256" key="11">
    <source>
        <dbReference type="ARBA" id="ARBA00049057"/>
    </source>
</evidence>
<dbReference type="Gene3D" id="3.90.650.10">
    <property type="entry name" value="PurM-like C-terminal domain"/>
    <property type="match status" value="1"/>
</dbReference>
<protein>
    <recommendedName>
        <fullName evidence="4">Phosphoribosylformylglycinamidine cyclo-ligase</fullName>
        <ecNumber evidence="3">6.3.3.1</ecNumber>
    </recommendedName>
    <alternativeName>
        <fullName evidence="9">AIR synthase</fullName>
    </alternativeName>
    <alternativeName>
        <fullName evidence="10">AIRS</fullName>
    </alternativeName>
    <alternativeName>
        <fullName evidence="8">Phosphoribosyl-aminoimidazole synthetase</fullName>
    </alternativeName>
</protein>
<comment type="similarity">
    <text evidence="2">Belongs to the AIR synthase family.</text>
</comment>
<keyword evidence="5" id="KW-0436">Ligase</keyword>
<keyword evidence="15" id="KW-1185">Reference proteome</keyword>
<dbReference type="PANTHER" id="PTHR10520">
    <property type="entry name" value="TRIFUNCTIONAL PURINE BIOSYNTHETIC PROTEIN ADENOSINE-3-RELATED"/>
    <property type="match status" value="1"/>
</dbReference>
<dbReference type="InterPro" id="IPR036921">
    <property type="entry name" value="PurM-like_N_sf"/>
</dbReference>